<dbReference type="SUPFAM" id="SSF55136">
    <property type="entry name" value="Probable bacterial effector-binding domain"/>
    <property type="match status" value="1"/>
</dbReference>
<organism evidence="2 3">
    <name type="scientific">Proteiniclasticum sediminis</name>
    <dbReference type="NCBI Taxonomy" id="2804028"/>
    <lineage>
        <taxon>Bacteria</taxon>
        <taxon>Bacillati</taxon>
        <taxon>Bacillota</taxon>
        <taxon>Clostridia</taxon>
        <taxon>Eubacteriales</taxon>
        <taxon>Clostridiaceae</taxon>
        <taxon>Proteiniclasticum</taxon>
    </lineage>
</organism>
<name>A0A941CPB8_9CLOT</name>
<gene>
    <name evidence="2" type="ORF">KCG48_08570</name>
</gene>
<sequence length="165" mass="18840">MIPEIALKQQGYQPIMSIRTVTRMEDLPKLIGEKFMRIDRYLKDLGVENSGAPFVAYYNLDMAKLDVEIGFPVEDILPGEGEMCPGELPEGPWVTTLYEGPYEGMKVAYEAMMAWMAVNGWEVAGPYYEMYLNSPDEVKPEKLMTRIEVVVKKAEEESHGMFRND</sequence>
<dbReference type="InterPro" id="IPR010499">
    <property type="entry name" value="AraC_E-bd"/>
</dbReference>
<dbReference type="InterPro" id="IPR011256">
    <property type="entry name" value="Reg_factor_effector_dom_sf"/>
</dbReference>
<keyword evidence="3" id="KW-1185">Reference proteome</keyword>
<dbReference type="Pfam" id="PF06445">
    <property type="entry name" value="GyrI-like"/>
    <property type="match status" value="1"/>
</dbReference>
<evidence type="ECO:0000313" key="3">
    <source>
        <dbReference type="Proteomes" id="UP000675379"/>
    </source>
</evidence>
<protein>
    <submittedName>
        <fullName evidence="2">GyrI-like domain-containing protein</fullName>
    </submittedName>
</protein>
<evidence type="ECO:0000313" key="2">
    <source>
        <dbReference type="EMBL" id="MBR0576395.1"/>
    </source>
</evidence>
<dbReference type="Gene3D" id="3.20.80.10">
    <property type="entry name" value="Regulatory factor, effector binding domain"/>
    <property type="match status" value="1"/>
</dbReference>
<dbReference type="Proteomes" id="UP000675379">
    <property type="component" value="Unassembled WGS sequence"/>
</dbReference>
<dbReference type="RefSeq" id="WP_269142435.1">
    <property type="nucleotide sequence ID" value="NZ_JAGSCS010000010.1"/>
</dbReference>
<reference evidence="2" key="1">
    <citation type="submission" date="2021-04" db="EMBL/GenBank/DDBJ databases">
        <title>Proteiniclasticum sedimins sp. nov., an obligate anaerobic bacterium isolated from anaerobic sludge.</title>
        <authorList>
            <person name="Liu J."/>
        </authorList>
    </citation>
    <scope>NUCLEOTIDE SEQUENCE</scope>
    <source>
        <strain evidence="2">BAD-10</strain>
    </source>
</reference>
<feature type="domain" description="AraC effector-binding" evidence="1">
    <location>
        <begin position="1"/>
        <end position="152"/>
    </location>
</feature>
<comment type="caution">
    <text evidence="2">The sequence shown here is derived from an EMBL/GenBank/DDBJ whole genome shotgun (WGS) entry which is preliminary data.</text>
</comment>
<dbReference type="InterPro" id="IPR029442">
    <property type="entry name" value="GyrI-like"/>
</dbReference>
<dbReference type="AlphaFoldDB" id="A0A941CPB8"/>
<accession>A0A941CPB8</accession>
<proteinExistence type="predicted"/>
<evidence type="ECO:0000259" key="1">
    <source>
        <dbReference type="SMART" id="SM00871"/>
    </source>
</evidence>
<dbReference type="EMBL" id="JAGSCS010000010">
    <property type="protein sequence ID" value="MBR0576395.1"/>
    <property type="molecule type" value="Genomic_DNA"/>
</dbReference>
<dbReference type="SMART" id="SM00871">
    <property type="entry name" value="AraC_E_bind"/>
    <property type="match status" value="1"/>
</dbReference>